<dbReference type="Gene3D" id="3.40.50.300">
    <property type="entry name" value="P-loop containing nucleotide triphosphate hydrolases"/>
    <property type="match status" value="2"/>
</dbReference>
<gene>
    <name evidence="3" type="ORF">MED92_10084</name>
</gene>
<name>A0A7U8C8W9_NEPCE</name>
<evidence type="ECO:0000313" key="3">
    <source>
        <dbReference type="EMBL" id="EAR62046.1"/>
    </source>
</evidence>
<dbReference type="OrthoDB" id="9795565at2"/>
<dbReference type="SUPFAM" id="SSF52540">
    <property type="entry name" value="P-loop containing nucleoside triphosphate hydrolases"/>
    <property type="match status" value="1"/>
</dbReference>
<reference evidence="3 4" key="1">
    <citation type="submission" date="2006-02" db="EMBL/GenBank/DDBJ databases">
        <authorList>
            <person name="Pinhassi J."/>
            <person name="Pedros-Alio C."/>
            <person name="Ferriera S."/>
            <person name="Johnson J."/>
            <person name="Kravitz S."/>
            <person name="Halpern A."/>
            <person name="Remington K."/>
            <person name="Beeson K."/>
            <person name="Tran B."/>
            <person name="Rogers Y.-H."/>
            <person name="Friedman R."/>
            <person name="Venter J.C."/>
        </authorList>
    </citation>
    <scope>NUCLEOTIDE SEQUENCE [LARGE SCALE GENOMIC DNA]</scope>
    <source>
        <strain evidence="3 4">MED92</strain>
    </source>
</reference>
<dbReference type="Proteomes" id="UP000002171">
    <property type="component" value="Unassembled WGS sequence"/>
</dbReference>
<sequence length="735" mass="83753">MIESISISNVASYDAAGVTLDDLKKINFIYGANGCGKTTISRYLYDQSHSDFSTCHTQWTANTPYSVLSYNKEFREKNFGSGKIAGVFTLGQATQEELDLIAQKKAALKELKEQNIQKFTTLSKQEEKLEAEQNQVTDSCWALYKKYEKDFKEALRGSISSKVSFKQKLFDESQTNTSDVEDITSLRDRSNSLLAERPSRLSLLSQISFEAIEPLEQNELWQKVIVGKSDVMIADLISKIGHSDWVSQGRDYLVDESHTCPFCQHETIDHDFRAQLEEYFDDSFETEKTNLSESLQKYKDEYALIISKLEQISSSESVNSDTKLEIEAFQAHLRAITSIYAKNCALIDLKISKPSQAVELDSSIDELTSIKKLITEANELIQNHNDLVDNYAEEVERLKSSIWKFLADELSTVIEGSTNKQSGLLTGIQSIQADIDQRKQNITDLEQELILLNRNVTSVQPAVDEINRLLRAYGFTSFKISPYPEEENHYAIQRECGSFAHETLSEGEVTFITFLYFVQLAKGALDQEGVTEDRVLVIDDPISSLDSNVLFIVSSIIKDMVRETKEDTGNCRQLFILTHNVYFHKEASFQNGRSNGDADTHFWILRKSADISSVHPYGQKNPIESSYELLWREIKDWERNSGITLQNTMRRIIENYFKILGKLGDDDLIEKFTTFEEKQVCRSLLCWINDGSHTIPDDLFVQAPDDSAEQYQAVFKKIFEHTGNSGHYEMMMGES</sequence>
<feature type="coiled-coil region" evidence="1">
    <location>
        <begin position="94"/>
        <end position="128"/>
    </location>
</feature>
<dbReference type="PANTHER" id="PTHR32114">
    <property type="entry name" value="ABC TRANSPORTER ABCH.3"/>
    <property type="match status" value="1"/>
</dbReference>
<evidence type="ECO:0000259" key="2">
    <source>
        <dbReference type="Pfam" id="PF13166"/>
    </source>
</evidence>
<accession>A0A7U8C8W9</accession>
<comment type="caution">
    <text evidence="3">The sequence shown here is derived from an EMBL/GenBank/DDBJ whole genome shotgun (WGS) entry which is preliminary data.</text>
</comment>
<dbReference type="PANTHER" id="PTHR32114:SF2">
    <property type="entry name" value="ABC TRANSPORTER ABCH.3"/>
    <property type="match status" value="1"/>
</dbReference>
<feature type="domain" description="Protein CR006 P-loop" evidence="2">
    <location>
        <begin position="9"/>
        <end position="720"/>
    </location>
</feature>
<protein>
    <recommendedName>
        <fullName evidence="2">Protein CR006 P-loop domain-containing protein</fullName>
    </recommendedName>
</protein>
<feature type="coiled-coil region" evidence="1">
    <location>
        <begin position="370"/>
        <end position="401"/>
    </location>
</feature>
<dbReference type="InterPro" id="IPR026866">
    <property type="entry name" value="CR006_AAA"/>
</dbReference>
<organism evidence="3 4">
    <name type="scientific">Neptuniibacter caesariensis</name>
    <dbReference type="NCBI Taxonomy" id="207954"/>
    <lineage>
        <taxon>Bacteria</taxon>
        <taxon>Pseudomonadati</taxon>
        <taxon>Pseudomonadota</taxon>
        <taxon>Gammaproteobacteria</taxon>
        <taxon>Oceanospirillales</taxon>
        <taxon>Oceanospirillaceae</taxon>
        <taxon>Neptuniibacter</taxon>
    </lineage>
</organism>
<dbReference type="RefSeq" id="WP_007019683.1">
    <property type="nucleotide sequence ID" value="NZ_CH724125.1"/>
</dbReference>
<feature type="coiled-coil region" evidence="1">
    <location>
        <begin position="428"/>
        <end position="455"/>
    </location>
</feature>
<dbReference type="InterPro" id="IPR027417">
    <property type="entry name" value="P-loop_NTPase"/>
</dbReference>
<dbReference type="AlphaFoldDB" id="A0A7U8C8W9"/>
<evidence type="ECO:0000313" key="4">
    <source>
        <dbReference type="Proteomes" id="UP000002171"/>
    </source>
</evidence>
<dbReference type="EMBL" id="AAOW01000004">
    <property type="protein sequence ID" value="EAR62046.1"/>
    <property type="molecule type" value="Genomic_DNA"/>
</dbReference>
<proteinExistence type="predicted"/>
<dbReference type="Pfam" id="PF13166">
    <property type="entry name" value="AAA_13"/>
    <property type="match status" value="1"/>
</dbReference>
<keyword evidence="4" id="KW-1185">Reference proteome</keyword>
<keyword evidence="1" id="KW-0175">Coiled coil</keyword>
<evidence type="ECO:0000256" key="1">
    <source>
        <dbReference type="SAM" id="Coils"/>
    </source>
</evidence>